<keyword evidence="6 10" id="KW-0808">Transferase</keyword>
<evidence type="ECO:0000256" key="2">
    <source>
        <dbReference type="ARBA" id="ARBA00004946"/>
    </source>
</evidence>
<organism evidence="10 11">
    <name type="scientific">Achromobacter spanius</name>
    <dbReference type="NCBI Taxonomy" id="217203"/>
    <lineage>
        <taxon>Bacteria</taxon>
        <taxon>Pseudomonadati</taxon>
        <taxon>Pseudomonadota</taxon>
        <taxon>Betaproteobacteria</taxon>
        <taxon>Burkholderiales</taxon>
        <taxon>Alcaligenaceae</taxon>
        <taxon>Achromobacter</taxon>
    </lineage>
</organism>
<dbReference type="Gene3D" id="3.90.1150.10">
    <property type="entry name" value="Aspartate Aminotransferase, domain 1"/>
    <property type="match status" value="1"/>
</dbReference>
<accession>A0A2S0I5M7</accession>
<evidence type="ECO:0000256" key="9">
    <source>
        <dbReference type="RuleBase" id="RU003560"/>
    </source>
</evidence>
<dbReference type="PANTHER" id="PTHR11986:SF79">
    <property type="entry name" value="ACETYLORNITHINE AMINOTRANSFERASE, MITOCHONDRIAL"/>
    <property type="match status" value="1"/>
</dbReference>
<comment type="similarity">
    <text evidence="9">Belongs to the class-III pyridoxal-phosphate-dependent aminotransferase family.</text>
</comment>
<evidence type="ECO:0000256" key="8">
    <source>
        <dbReference type="ARBA" id="ARBA00049111"/>
    </source>
</evidence>
<dbReference type="InterPro" id="IPR015421">
    <property type="entry name" value="PyrdxlP-dep_Trfase_major"/>
</dbReference>
<comment type="catalytic activity">
    <reaction evidence="8">
        <text>L-2,4-diaminobutanoate + 2-oxoglutarate = L-aspartate 4-semialdehyde + L-glutamate</text>
        <dbReference type="Rhea" id="RHEA:11160"/>
        <dbReference type="ChEBI" id="CHEBI:16810"/>
        <dbReference type="ChEBI" id="CHEBI:29985"/>
        <dbReference type="ChEBI" id="CHEBI:58761"/>
        <dbReference type="ChEBI" id="CHEBI:537519"/>
        <dbReference type="EC" id="2.6.1.76"/>
    </reaction>
</comment>
<dbReference type="PROSITE" id="PS00600">
    <property type="entry name" value="AA_TRANSFER_CLASS_3"/>
    <property type="match status" value="1"/>
</dbReference>
<comment type="cofactor">
    <cofactor evidence="1">
        <name>pyridoxal 5'-phosphate</name>
        <dbReference type="ChEBI" id="CHEBI:597326"/>
    </cofactor>
</comment>
<protein>
    <recommendedName>
        <fullName evidence="4">Diaminobutyrate--2-oxoglutarate transaminase</fullName>
        <ecNumber evidence="3">2.6.1.76</ecNumber>
    </recommendedName>
</protein>
<evidence type="ECO:0000313" key="10">
    <source>
        <dbReference type="EMBL" id="AVJ27339.1"/>
    </source>
</evidence>
<dbReference type="GO" id="GO:0030170">
    <property type="term" value="F:pyridoxal phosphate binding"/>
    <property type="evidence" value="ECO:0007669"/>
    <property type="project" value="InterPro"/>
</dbReference>
<reference evidence="10 11" key="1">
    <citation type="submission" date="2017-09" db="EMBL/GenBank/DDBJ databases">
        <title>Genomic, metabolic, and phenotypic characteristics of bacterial isolates from the natural microbiome of the model nematode Caenorhabditis elegans.</title>
        <authorList>
            <person name="Zimmermann J."/>
            <person name="Obeng N."/>
            <person name="Yang W."/>
            <person name="Obeng O."/>
            <person name="Kissoyan K."/>
            <person name="Pees B."/>
            <person name="Dirksen P."/>
            <person name="Hoppner M."/>
            <person name="Franke A."/>
            <person name="Rosenstiel P."/>
            <person name="Leippe M."/>
            <person name="Dierking K."/>
            <person name="Kaleta C."/>
            <person name="Schulenburg H."/>
        </authorList>
    </citation>
    <scope>NUCLEOTIDE SEQUENCE [LARGE SCALE GENOMIC DNA]</scope>
    <source>
        <strain evidence="10 11">MYb73</strain>
    </source>
</reference>
<evidence type="ECO:0000313" key="11">
    <source>
        <dbReference type="Proteomes" id="UP000239477"/>
    </source>
</evidence>
<evidence type="ECO:0000256" key="3">
    <source>
        <dbReference type="ARBA" id="ARBA00013155"/>
    </source>
</evidence>
<dbReference type="AlphaFoldDB" id="A0A2S0I5M7"/>
<name>A0A2S0I5M7_9BURK</name>
<evidence type="ECO:0000256" key="6">
    <source>
        <dbReference type="ARBA" id="ARBA00022679"/>
    </source>
</evidence>
<evidence type="ECO:0000256" key="4">
    <source>
        <dbReference type="ARBA" id="ARBA00014798"/>
    </source>
</evidence>
<keyword evidence="11" id="KW-1185">Reference proteome</keyword>
<dbReference type="InterPro" id="IPR005814">
    <property type="entry name" value="Aminotrans_3"/>
</dbReference>
<dbReference type="Gene3D" id="3.40.640.10">
    <property type="entry name" value="Type I PLP-dependent aspartate aminotransferase-like (Major domain)"/>
    <property type="match status" value="1"/>
</dbReference>
<dbReference type="GO" id="GO:0042802">
    <property type="term" value="F:identical protein binding"/>
    <property type="evidence" value="ECO:0007669"/>
    <property type="project" value="TreeGrafter"/>
</dbReference>
<dbReference type="InterPro" id="IPR049704">
    <property type="entry name" value="Aminotrans_3_PPA_site"/>
</dbReference>
<dbReference type="InterPro" id="IPR050103">
    <property type="entry name" value="Class-III_PLP-dep_AT"/>
</dbReference>
<sequence>MTSAYDYLMATACRPSFFMVHGSGSRVTDSRQVSYLDFTQGRGVNSLGHCPPTVVNALIRQANTLIHAGSHFHYESTSSLAKELIECTCFDQAFFANSGTEAVESAIKLARKWGKCRKGGAHEIVTFHGGFHGRTFGSMAATNRTSWAENYGPLPPGFVQSRFNDIEALSKAINENTVAILLELVQGEGGVISATSEFLRAARTLCDDNGLLLIVDEVQTGMGRLGTLFGYELFGIEPDIIAIGKGLGGGLPISAILAKQQACVFENGDHGGTFNGGPLVTAAAYAVLRTVASQEFLEQVQQTGAYLGVQLGRLSVSLGLGDESGVGLLRRLDCGDQEATEIVQYARDGLPFSGLARWNKRGILLNAPKPNCLRFLPALTVSQPEIDEMVDGLRHSILAIRTQEHRQK</sequence>
<dbReference type="Pfam" id="PF00202">
    <property type="entry name" value="Aminotran_3"/>
    <property type="match status" value="1"/>
</dbReference>
<evidence type="ECO:0000256" key="7">
    <source>
        <dbReference type="ARBA" id="ARBA00022898"/>
    </source>
</evidence>
<gene>
    <name evidence="10" type="primary">argD</name>
    <name evidence="10" type="ORF">CLM73_09575</name>
</gene>
<keyword evidence="5 10" id="KW-0032">Aminotransferase</keyword>
<dbReference type="InterPro" id="IPR015424">
    <property type="entry name" value="PyrdxlP-dep_Trfase"/>
</dbReference>
<dbReference type="Proteomes" id="UP000239477">
    <property type="component" value="Chromosome"/>
</dbReference>
<dbReference type="PANTHER" id="PTHR11986">
    <property type="entry name" value="AMINOTRANSFERASE CLASS III"/>
    <property type="match status" value="1"/>
</dbReference>
<proteinExistence type="inferred from homology"/>
<keyword evidence="7 9" id="KW-0663">Pyridoxal phosphate</keyword>
<dbReference type="SUPFAM" id="SSF53383">
    <property type="entry name" value="PLP-dependent transferases"/>
    <property type="match status" value="1"/>
</dbReference>
<dbReference type="EMBL" id="CP023270">
    <property type="protein sequence ID" value="AVJ27339.1"/>
    <property type="molecule type" value="Genomic_DNA"/>
</dbReference>
<dbReference type="OrthoDB" id="3398487at2"/>
<dbReference type="FunFam" id="3.40.640.10:FF:000004">
    <property type="entry name" value="Acetylornithine aminotransferase"/>
    <property type="match status" value="1"/>
</dbReference>
<dbReference type="EC" id="2.6.1.76" evidence="3"/>
<evidence type="ECO:0000256" key="5">
    <source>
        <dbReference type="ARBA" id="ARBA00022576"/>
    </source>
</evidence>
<comment type="pathway">
    <text evidence="2">Amine and polyamine biosynthesis; ectoine biosynthesis; L-ectoine from L-aspartate 4-semialdehyde: step 1/3.</text>
</comment>
<dbReference type="InterPro" id="IPR015422">
    <property type="entry name" value="PyrdxlP-dep_Trfase_small"/>
</dbReference>
<evidence type="ECO:0000256" key="1">
    <source>
        <dbReference type="ARBA" id="ARBA00001933"/>
    </source>
</evidence>
<dbReference type="GO" id="GO:0045303">
    <property type="term" value="F:diaminobutyrate-2-oxoglutarate transaminase activity"/>
    <property type="evidence" value="ECO:0007669"/>
    <property type="project" value="UniProtKB-EC"/>
</dbReference>
<dbReference type="RefSeq" id="WP_105238231.1">
    <property type="nucleotide sequence ID" value="NZ_CP023270.1"/>
</dbReference>
<dbReference type="CDD" id="cd00610">
    <property type="entry name" value="OAT_like"/>
    <property type="match status" value="1"/>
</dbReference>